<keyword evidence="6" id="KW-0963">Cytoplasm</keyword>
<protein>
    <recommendedName>
        <fullName evidence="4 11">Condensin complex subunit 2</fullName>
    </recommendedName>
</protein>
<keyword evidence="9 11" id="KW-0226">DNA condensation</keyword>
<evidence type="ECO:0000313" key="13">
    <source>
        <dbReference type="EMBL" id="KAF6227337.1"/>
    </source>
</evidence>
<dbReference type="GO" id="GO:0005737">
    <property type="term" value="C:cytoplasm"/>
    <property type="evidence" value="ECO:0007669"/>
    <property type="project" value="UniProtKB-SubCell"/>
</dbReference>
<feature type="region of interest" description="Disordered" evidence="12">
    <location>
        <begin position="1"/>
        <end position="31"/>
    </location>
</feature>
<feature type="compositionally biased region" description="Basic residues" evidence="12">
    <location>
        <begin position="603"/>
        <end position="615"/>
    </location>
</feature>
<dbReference type="PANTHER" id="PTHR13108">
    <property type="entry name" value="CONDENSIN COMPLEX SUBUNIT 2"/>
    <property type="match status" value="1"/>
</dbReference>
<sequence length="839" mass="91294">MPRVVKPARANHKTATTPHKQANQSPLKIPLNDDRQEKAARLQSRQALHDLQMNSLKAAASPVRKLNNYDGAASDSPKTPRTQVAKGKENIEDGGLSVVAASAMTPIKRVPILANFEEWMKMATDNKINATNSWNFALIDYFHDMSLLKEGDGVNFQKASCTLDGCVKIYTSRVDSVATETGKLLSGLAESGNKKTHRGEEQGEDAEGGEDEEDEDGVRKKARKRTQRSSEATLAPSFTSLQLKKFELEFSVDPLFKKASADFDEGGAKGLLLNHLAIDSTGRIVFDSSDDAGDASAEGDSTRRKSGAEAGEHDADTPEIGMEQPDIPTNAKQSDIDIDALGVKFFPDLGILDEQDICPSLKNLDLGNPVGSLDIPFLKAPEDCRQEKQNPVSGGLGDQTGIFLDGDNVAGFEDDDGILGGYEVGADAGFGEGGEAWAKNAAIEPQMYLGDIGFEEGAIGVGQVGEGVGVGDFDPDNNQYAVSLHHKKMEGGHEDILNYFDNALRKNWAGPEHWRIRRIKDLSKASAPAQSKRKEKEPFEIDFASPLSPALAEMLYTPASSNAAISLPKTQWKSKTRNLLPDDKHFNSRQLLRLFLKPKARMGSRRYGPRCKGRTTSRQEEVPENEVDEAFWARKGNVANQASPDEEAPQGNYDANFFQDDGLGFPNGLPDDDEEFADAREAFSPALGGDAGVGSQGIAGALTGTEESQEGAFGTQLVTQSRRLRPEYVQYARVAKKVDVRRLKEEMWRGIGFVENPSQAPAPSEPPTKSNEAPLKFTSVMNKLQQVYPKQAMADISTSYCFICLLHLANEKGLTLGNEPGLEELSIEKDLTAEITEGD</sequence>
<evidence type="ECO:0000256" key="8">
    <source>
        <dbReference type="ARBA" id="ARBA00022776"/>
    </source>
</evidence>
<evidence type="ECO:0000256" key="1">
    <source>
        <dbReference type="ARBA" id="ARBA00004286"/>
    </source>
</evidence>
<dbReference type="RefSeq" id="XP_037155645.1">
    <property type="nucleotide sequence ID" value="XM_037299644.1"/>
</dbReference>
<dbReference type="Pfam" id="PF05786">
    <property type="entry name" value="Cnd2"/>
    <property type="match status" value="1"/>
</dbReference>
<dbReference type="Proteomes" id="UP000593566">
    <property type="component" value="Unassembled WGS sequence"/>
</dbReference>
<evidence type="ECO:0000256" key="12">
    <source>
        <dbReference type="SAM" id="MobiDB-lite"/>
    </source>
</evidence>
<comment type="similarity">
    <text evidence="3 11">Belongs to the CND2 (condensin subunit 2) family.</text>
</comment>
<evidence type="ECO:0000256" key="11">
    <source>
        <dbReference type="PIRNR" id="PIRNR017126"/>
    </source>
</evidence>
<feature type="region of interest" description="Disordered" evidence="12">
    <location>
        <begin position="67"/>
        <end position="89"/>
    </location>
</feature>
<gene>
    <name evidence="13" type="ORF">HO133_008780</name>
</gene>
<keyword evidence="8 11" id="KW-0498">Mitosis</keyword>
<evidence type="ECO:0000256" key="5">
    <source>
        <dbReference type="ARBA" id="ARBA00022454"/>
    </source>
</evidence>
<evidence type="ECO:0000256" key="9">
    <source>
        <dbReference type="ARBA" id="ARBA00023067"/>
    </source>
</evidence>
<feature type="region of interest" description="Disordered" evidence="12">
    <location>
        <begin position="289"/>
        <end position="330"/>
    </location>
</feature>
<evidence type="ECO:0000256" key="2">
    <source>
        <dbReference type="ARBA" id="ARBA00004496"/>
    </source>
</evidence>
<dbReference type="AlphaFoldDB" id="A0A8H6CPP7"/>
<keyword evidence="10 11" id="KW-0131">Cell cycle</keyword>
<evidence type="ECO:0000256" key="6">
    <source>
        <dbReference type="ARBA" id="ARBA00022490"/>
    </source>
</evidence>
<dbReference type="GO" id="GO:0051301">
    <property type="term" value="P:cell division"/>
    <property type="evidence" value="ECO:0007669"/>
    <property type="project" value="UniProtKB-KW"/>
</dbReference>
<evidence type="ECO:0000256" key="3">
    <source>
        <dbReference type="ARBA" id="ARBA00009471"/>
    </source>
</evidence>
<feature type="compositionally biased region" description="Basic and acidic residues" evidence="12">
    <location>
        <begin position="300"/>
        <end position="316"/>
    </location>
</feature>
<comment type="subcellular location">
    <subcellularLocation>
        <location evidence="1">Chromosome</location>
    </subcellularLocation>
    <subcellularLocation>
        <location evidence="2">Cytoplasm</location>
    </subcellularLocation>
</comment>
<dbReference type="GeneID" id="59337175"/>
<feature type="compositionally biased region" description="Acidic residues" evidence="12">
    <location>
        <begin position="202"/>
        <end position="216"/>
    </location>
</feature>
<evidence type="ECO:0000256" key="10">
    <source>
        <dbReference type="ARBA" id="ARBA00023306"/>
    </source>
</evidence>
<keyword evidence="14" id="KW-1185">Reference proteome</keyword>
<evidence type="ECO:0000256" key="4">
    <source>
        <dbReference type="ARBA" id="ARBA00016065"/>
    </source>
</evidence>
<dbReference type="InterPro" id="IPR022816">
    <property type="entry name" value="Condensin_barren_su2"/>
</dbReference>
<comment type="caution">
    <text evidence="13">The sequence shown here is derived from an EMBL/GenBank/DDBJ whole genome shotgun (WGS) entry which is preliminary data.</text>
</comment>
<dbReference type="GO" id="GO:0000796">
    <property type="term" value="C:condensin complex"/>
    <property type="evidence" value="ECO:0007669"/>
    <property type="project" value="InterPro"/>
</dbReference>
<name>A0A8H6CPP7_9LECA</name>
<organism evidence="13 14">
    <name type="scientific">Letharia lupina</name>
    <dbReference type="NCBI Taxonomy" id="560253"/>
    <lineage>
        <taxon>Eukaryota</taxon>
        <taxon>Fungi</taxon>
        <taxon>Dikarya</taxon>
        <taxon>Ascomycota</taxon>
        <taxon>Pezizomycotina</taxon>
        <taxon>Lecanoromycetes</taxon>
        <taxon>OSLEUM clade</taxon>
        <taxon>Lecanoromycetidae</taxon>
        <taxon>Lecanorales</taxon>
        <taxon>Lecanorineae</taxon>
        <taxon>Parmeliaceae</taxon>
        <taxon>Letharia</taxon>
    </lineage>
</organism>
<proteinExistence type="inferred from homology"/>
<dbReference type="PIRSF" id="PIRSF017126">
    <property type="entry name" value="Condensin_H"/>
    <property type="match status" value="1"/>
</dbReference>
<dbReference type="EMBL" id="JACCJB010000005">
    <property type="protein sequence ID" value="KAF6227337.1"/>
    <property type="molecule type" value="Genomic_DNA"/>
</dbReference>
<feature type="compositionally biased region" description="Polar residues" evidence="12">
    <location>
        <begin position="13"/>
        <end position="26"/>
    </location>
</feature>
<dbReference type="GO" id="GO:0003682">
    <property type="term" value="F:chromatin binding"/>
    <property type="evidence" value="ECO:0007669"/>
    <property type="project" value="TreeGrafter"/>
</dbReference>
<keyword evidence="5" id="KW-0158">Chromosome</keyword>
<comment type="function">
    <text evidence="11">Regulatory subunit of the condensin complex, a complex required for conversion of interphase chromatin into mitotic-like condense chromosomes.</text>
</comment>
<dbReference type="GO" id="GO:0007076">
    <property type="term" value="P:mitotic chromosome condensation"/>
    <property type="evidence" value="ECO:0007669"/>
    <property type="project" value="InterPro"/>
</dbReference>
<accession>A0A8H6CPP7</accession>
<reference evidence="13 14" key="1">
    <citation type="journal article" date="2020" name="Genomics">
        <title>Complete, high-quality genomes from long-read metagenomic sequencing of two wolf lichen thalli reveals enigmatic genome architecture.</title>
        <authorList>
            <person name="McKenzie S.K."/>
            <person name="Walston R.F."/>
            <person name="Allen J.L."/>
        </authorList>
    </citation>
    <scope>NUCLEOTIDE SEQUENCE [LARGE SCALE GENOMIC DNA]</scope>
    <source>
        <strain evidence="13">WasteWater1</strain>
    </source>
</reference>
<feature type="region of interest" description="Disordered" evidence="12">
    <location>
        <begin position="188"/>
        <end position="232"/>
    </location>
</feature>
<dbReference type="PANTHER" id="PTHR13108:SF9">
    <property type="entry name" value="CONDENSIN COMPLEX SUBUNIT 2"/>
    <property type="match status" value="1"/>
</dbReference>
<evidence type="ECO:0000256" key="7">
    <source>
        <dbReference type="ARBA" id="ARBA00022618"/>
    </source>
</evidence>
<keyword evidence="7 11" id="KW-0132">Cell division</keyword>
<feature type="region of interest" description="Disordered" evidence="12">
    <location>
        <begin position="603"/>
        <end position="624"/>
    </location>
</feature>
<evidence type="ECO:0000313" key="14">
    <source>
        <dbReference type="Proteomes" id="UP000593566"/>
    </source>
</evidence>